<sequence length="242" mass="27075">MIILREEKEYLFTPKLIMYCCPEERAGFLPEPYHLPGYGGHIPTYRQRNGGTFGRITRDIIEDPCVAQAPCPILQPPWLKCGPENPCCRNPVGCEDIGCCDPVCCPPPRTFEKRKKPPCEELPCDPCKVMEECCNPKPKGNNSIRLEASSCGYSCGPPPPCCDAPPCCDPRAHHLNRGPYVCPCKPDKDCNIYRCCESMSSSYAGHIPGFTFHSNGRTTGKASWGTKQYMNKCFYFNTFTKP</sequence>
<evidence type="ECO:0000256" key="4">
    <source>
        <dbReference type="ARBA" id="ARBA00023273"/>
    </source>
</evidence>
<name>A0ABP1Q3M9_9HEXA</name>
<keyword evidence="3" id="KW-0206">Cytoskeleton</keyword>
<dbReference type="PANTHER" id="PTHR22146">
    <property type="entry name" value="CAT EYE SYNDROME CRITICAL REGION PROTEIN 6"/>
    <property type="match status" value="1"/>
</dbReference>
<feature type="domain" description="Ciliary microtubule inner protein 2A-C-like" evidence="6">
    <location>
        <begin position="31"/>
        <end position="63"/>
    </location>
</feature>
<comment type="caution">
    <text evidence="7">The sequence shown here is derived from an EMBL/GenBank/DDBJ whole genome shotgun (WGS) entry which is preliminary data.</text>
</comment>
<organism evidence="7 8">
    <name type="scientific">Orchesella dallaii</name>
    <dbReference type="NCBI Taxonomy" id="48710"/>
    <lineage>
        <taxon>Eukaryota</taxon>
        <taxon>Metazoa</taxon>
        <taxon>Ecdysozoa</taxon>
        <taxon>Arthropoda</taxon>
        <taxon>Hexapoda</taxon>
        <taxon>Collembola</taxon>
        <taxon>Entomobryomorpha</taxon>
        <taxon>Entomobryoidea</taxon>
        <taxon>Orchesellidae</taxon>
        <taxon>Orchesellinae</taxon>
        <taxon>Orchesella</taxon>
    </lineage>
</organism>
<dbReference type="PANTHER" id="PTHR22146:SF8">
    <property type="entry name" value="PROTEIN FAM166B"/>
    <property type="match status" value="1"/>
</dbReference>
<reference evidence="7 8" key="1">
    <citation type="submission" date="2024-08" db="EMBL/GenBank/DDBJ databases">
        <authorList>
            <person name="Cucini C."/>
            <person name="Frati F."/>
        </authorList>
    </citation>
    <scope>NUCLEOTIDE SEQUENCE [LARGE SCALE GENOMIC DNA]</scope>
</reference>
<comment type="similarity">
    <text evidence="5">Belongs to the CIMIP2 family.</text>
</comment>
<protein>
    <recommendedName>
        <fullName evidence="6">Ciliary microtubule inner protein 2A-C-like domain-containing protein</fullName>
    </recommendedName>
</protein>
<evidence type="ECO:0000313" key="8">
    <source>
        <dbReference type="Proteomes" id="UP001642540"/>
    </source>
</evidence>
<comment type="subcellular location">
    <subcellularLocation>
        <location evidence="1">Cytoplasm</location>
        <location evidence="1">Cytoskeleton</location>
        <location evidence="1">Cilium axoneme</location>
    </subcellularLocation>
</comment>
<evidence type="ECO:0000313" key="7">
    <source>
        <dbReference type="EMBL" id="CAL8087866.1"/>
    </source>
</evidence>
<evidence type="ECO:0000259" key="6">
    <source>
        <dbReference type="Pfam" id="PF10629"/>
    </source>
</evidence>
<dbReference type="InterPro" id="IPR018902">
    <property type="entry name" value="CMI2A-C-like_dom"/>
</dbReference>
<gene>
    <name evidence="7" type="ORF">ODALV1_LOCUS6874</name>
</gene>
<evidence type="ECO:0000256" key="5">
    <source>
        <dbReference type="ARBA" id="ARBA00035661"/>
    </source>
</evidence>
<evidence type="ECO:0000256" key="1">
    <source>
        <dbReference type="ARBA" id="ARBA00004430"/>
    </source>
</evidence>
<dbReference type="Proteomes" id="UP001642540">
    <property type="component" value="Unassembled WGS sequence"/>
</dbReference>
<dbReference type="Pfam" id="PF10629">
    <property type="entry name" value="CMI2B-like"/>
    <property type="match status" value="1"/>
</dbReference>
<proteinExistence type="inferred from homology"/>
<keyword evidence="2" id="KW-0963">Cytoplasm</keyword>
<keyword evidence="4" id="KW-0966">Cell projection</keyword>
<accession>A0ABP1Q3M9</accession>
<keyword evidence="8" id="KW-1185">Reference proteome</keyword>
<dbReference type="EMBL" id="CAXLJM020000022">
    <property type="protein sequence ID" value="CAL8087866.1"/>
    <property type="molecule type" value="Genomic_DNA"/>
</dbReference>
<evidence type="ECO:0000256" key="2">
    <source>
        <dbReference type="ARBA" id="ARBA00022490"/>
    </source>
</evidence>
<evidence type="ECO:0000256" key="3">
    <source>
        <dbReference type="ARBA" id="ARBA00023212"/>
    </source>
</evidence>